<dbReference type="Gene3D" id="1.10.533.10">
    <property type="entry name" value="Death Domain, Fas"/>
    <property type="match status" value="1"/>
</dbReference>
<evidence type="ECO:0000256" key="10">
    <source>
        <dbReference type="PROSITE-ProRule" id="PRU10141"/>
    </source>
</evidence>
<dbReference type="EC" id="2.7.11.1" evidence="2"/>
<dbReference type="PROSITE" id="PS00107">
    <property type="entry name" value="PROTEIN_KINASE_ATP"/>
    <property type="match status" value="1"/>
</dbReference>
<dbReference type="Pfam" id="PF14786">
    <property type="entry name" value="Death_2"/>
    <property type="match status" value="1"/>
</dbReference>
<dbReference type="SMART" id="SM00220">
    <property type="entry name" value="S_TKc"/>
    <property type="match status" value="1"/>
</dbReference>
<evidence type="ECO:0000256" key="3">
    <source>
        <dbReference type="ARBA" id="ARBA00022527"/>
    </source>
</evidence>
<dbReference type="EMBL" id="GECL01000603">
    <property type="protein sequence ID" value="JAP05521.1"/>
    <property type="molecule type" value="Transcribed_RNA"/>
</dbReference>
<keyword evidence="6 13" id="KW-0418">Kinase</keyword>
<dbReference type="InterPro" id="IPR029397">
    <property type="entry name" value="Tube_Death"/>
</dbReference>
<dbReference type="PROSITE" id="PS00108">
    <property type="entry name" value="PROTEIN_KINASE_ST"/>
    <property type="match status" value="1"/>
</dbReference>
<name>A0A0V0GBQ4_TRIDM</name>
<dbReference type="InterPro" id="IPR051824">
    <property type="entry name" value="LRR_Rcpt-Like_S/T_Kinase"/>
</dbReference>
<protein>
    <recommendedName>
        <fullName evidence="2">non-specific serine/threonine protein kinase</fullName>
        <ecNumber evidence="2">2.7.11.1</ecNumber>
    </recommendedName>
</protein>
<keyword evidence="7 10" id="KW-0067">ATP-binding</keyword>
<feature type="non-terminal residue" evidence="13">
    <location>
        <position position="1"/>
    </location>
</feature>
<comment type="catalytic activity">
    <reaction evidence="8">
        <text>L-threonyl-[protein] + ATP = O-phospho-L-threonyl-[protein] + ADP + H(+)</text>
        <dbReference type="Rhea" id="RHEA:46608"/>
        <dbReference type="Rhea" id="RHEA-COMP:11060"/>
        <dbReference type="Rhea" id="RHEA-COMP:11605"/>
        <dbReference type="ChEBI" id="CHEBI:15378"/>
        <dbReference type="ChEBI" id="CHEBI:30013"/>
        <dbReference type="ChEBI" id="CHEBI:30616"/>
        <dbReference type="ChEBI" id="CHEBI:61977"/>
        <dbReference type="ChEBI" id="CHEBI:456216"/>
        <dbReference type="EC" id="2.7.11.1"/>
    </reaction>
</comment>
<comment type="catalytic activity">
    <reaction evidence="9">
        <text>L-seryl-[protein] + ATP = O-phospho-L-seryl-[protein] + ADP + H(+)</text>
        <dbReference type="Rhea" id="RHEA:17989"/>
        <dbReference type="Rhea" id="RHEA-COMP:9863"/>
        <dbReference type="Rhea" id="RHEA-COMP:11604"/>
        <dbReference type="ChEBI" id="CHEBI:15378"/>
        <dbReference type="ChEBI" id="CHEBI:29999"/>
        <dbReference type="ChEBI" id="CHEBI:30616"/>
        <dbReference type="ChEBI" id="CHEBI:83421"/>
        <dbReference type="ChEBI" id="CHEBI:456216"/>
        <dbReference type="EC" id="2.7.11.1"/>
    </reaction>
</comment>
<evidence type="ECO:0000256" key="1">
    <source>
        <dbReference type="ARBA" id="ARBA00008718"/>
    </source>
</evidence>
<dbReference type="PANTHER" id="PTHR48006">
    <property type="entry name" value="LEUCINE-RICH REPEAT-CONTAINING PROTEIN DDB_G0281931-RELATED"/>
    <property type="match status" value="1"/>
</dbReference>
<comment type="similarity">
    <text evidence="1">Belongs to the protein kinase superfamily. TKL Ser/Thr protein kinase family. Pelle subfamily.</text>
</comment>
<sequence>LSRILDVGKGWKELMAIVKNENGELKYTVEHMRLIEDASEKQRRSCSEIFLEEWGTSGKELPRLADLLNVSKNCQLYRAADYISVNLLKQHTPERPERGPAASVCLPEEIPVPFAPPLSLYSDTSAKNDVPLHETMPVSANLDGFVCADDLRHYTYEDLSIGTRGFSADLELGHGGFGSVYKCHLREVDETVAVKRLRIEGVAVRGIEEIQFRTEVLTLSKLSHPNLLSLVGYSCDGPYLCLMYPYMVNGSLQDRIECKNGSRVLEWKERYDIACGTSKGLLYLHTYNTKPLVHRDVKSANILLDEKLIPKVGDFGLARQGSAGQNTNTVALTTTVLGTSAYMAPEAFRGDVSVKMDVFSFGVVLLELITGLPPFDENREGCDLASHIDEIDSIEEVIDLKPVVPNLTLVLALYDIAQKCLQEKRNRPNMAASLKLLESITVG</sequence>
<dbReference type="PANTHER" id="PTHR48006:SF102">
    <property type="entry name" value="LEUCINE-RICH REPEAT-CONTAINING PROTEIN DDB_G0281931-RELATED"/>
    <property type="match status" value="1"/>
</dbReference>
<evidence type="ECO:0000256" key="4">
    <source>
        <dbReference type="ARBA" id="ARBA00022679"/>
    </source>
</evidence>
<reference evidence="13" key="1">
    <citation type="journal article" date="2018" name="J. Proteomics">
        <title>Exploring the molecular complexity of Triatoma dimidiata sialome.</title>
        <authorList>
            <person name="Santiago P.B."/>
            <person name="de Araujo C.N."/>
            <person name="Charneau S."/>
            <person name="Bastos I.M.D."/>
            <person name="Assumpcao T.C.F."/>
            <person name="Queiroz R.M.L."/>
            <person name="Praca Y.R."/>
            <person name="Cordeiro T.M."/>
            <person name="Garcia C.H.S."/>
            <person name="da Silva I.G."/>
            <person name="Raiol T."/>
            <person name="Motta F.N."/>
            <person name="de Araujo Oliveira J.V."/>
            <person name="de Sousa M.V."/>
            <person name="Ribeiro J.M.C."/>
            <person name="de Santana J.M."/>
        </authorList>
    </citation>
    <scope>NUCLEOTIDE SEQUENCE</scope>
    <source>
        <strain evidence="13">Santander</strain>
        <tissue evidence="13">Salivary glands</tissue>
    </source>
</reference>
<dbReference type="InterPro" id="IPR011009">
    <property type="entry name" value="Kinase-like_dom_sf"/>
</dbReference>
<dbReference type="Pfam" id="PF00069">
    <property type="entry name" value="Pkinase"/>
    <property type="match status" value="1"/>
</dbReference>
<dbReference type="SUPFAM" id="SSF56112">
    <property type="entry name" value="Protein kinase-like (PK-like)"/>
    <property type="match status" value="1"/>
</dbReference>
<dbReference type="InterPro" id="IPR000719">
    <property type="entry name" value="Prot_kinase_dom"/>
</dbReference>
<dbReference type="PROSITE" id="PS50011">
    <property type="entry name" value="PROTEIN_KINASE_DOM"/>
    <property type="match status" value="1"/>
</dbReference>
<dbReference type="AlphaFoldDB" id="A0A0V0GBQ4"/>
<evidence type="ECO:0000256" key="7">
    <source>
        <dbReference type="ARBA" id="ARBA00022840"/>
    </source>
</evidence>
<dbReference type="Gene3D" id="1.10.510.10">
    <property type="entry name" value="Transferase(Phosphotransferase) domain 1"/>
    <property type="match status" value="1"/>
</dbReference>
<feature type="domain" description="Protein kinase" evidence="12">
    <location>
        <begin position="166"/>
        <end position="440"/>
    </location>
</feature>
<dbReference type="GO" id="GO:0004674">
    <property type="term" value="F:protein serine/threonine kinase activity"/>
    <property type="evidence" value="ECO:0007669"/>
    <property type="project" value="UniProtKB-KW"/>
</dbReference>
<evidence type="ECO:0000259" key="12">
    <source>
        <dbReference type="PROSITE" id="PS50011"/>
    </source>
</evidence>
<dbReference type="SUPFAM" id="SSF47986">
    <property type="entry name" value="DEATH domain"/>
    <property type="match status" value="1"/>
</dbReference>
<dbReference type="FunFam" id="1.10.510.10:FF:000754">
    <property type="entry name" value="Interleukin-1 receptor-associated kinase"/>
    <property type="match status" value="1"/>
</dbReference>
<keyword evidence="3 11" id="KW-0723">Serine/threonine-protein kinase</keyword>
<evidence type="ECO:0000256" key="6">
    <source>
        <dbReference type="ARBA" id="ARBA00022777"/>
    </source>
</evidence>
<evidence type="ECO:0000256" key="5">
    <source>
        <dbReference type="ARBA" id="ARBA00022741"/>
    </source>
</evidence>
<organism evidence="13">
    <name type="scientific">Triatoma dimidiata</name>
    <name type="common">Kissing bug</name>
    <name type="synonym">Meccus dimidiatus</name>
    <dbReference type="NCBI Taxonomy" id="72491"/>
    <lineage>
        <taxon>Eukaryota</taxon>
        <taxon>Metazoa</taxon>
        <taxon>Ecdysozoa</taxon>
        <taxon>Arthropoda</taxon>
        <taxon>Hexapoda</taxon>
        <taxon>Insecta</taxon>
        <taxon>Pterygota</taxon>
        <taxon>Neoptera</taxon>
        <taxon>Paraneoptera</taxon>
        <taxon>Hemiptera</taxon>
        <taxon>Heteroptera</taxon>
        <taxon>Panheteroptera</taxon>
        <taxon>Cimicomorpha</taxon>
        <taxon>Reduviidae</taxon>
        <taxon>Triatominae</taxon>
        <taxon>Triatoma</taxon>
    </lineage>
</organism>
<dbReference type="InterPro" id="IPR017441">
    <property type="entry name" value="Protein_kinase_ATP_BS"/>
</dbReference>
<evidence type="ECO:0000256" key="8">
    <source>
        <dbReference type="ARBA" id="ARBA00047899"/>
    </source>
</evidence>
<evidence type="ECO:0000256" key="2">
    <source>
        <dbReference type="ARBA" id="ARBA00012513"/>
    </source>
</evidence>
<evidence type="ECO:0000256" key="9">
    <source>
        <dbReference type="ARBA" id="ARBA00048679"/>
    </source>
</evidence>
<evidence type="ECO:0000313" key="13">
    <source>
        <dbReference type="EMBL" id="JAP05521.1"/>
    </source>
</evidence>
<dbReference type="Gene3D" id="3.30.200.20">
    <property type="entry name" value="Phosphorylase Kinase, domain 1"/>
    <property type="match status" value="1"/>
</dbReference>
<dbReference type="GO" id="GO:0005524">
    <property type="term" value="F:ATP binding"/>
    <property type="evidence" value="ECO:0007669"/>
    <property type="project" value="UniProtKB-UniRule"/>
</dbReference>
<keyword evidence="5 10" id="KW-0547">Nucleotide-binding</keyword>
<dbReference type="InterPro" id="IPR011029">
    <property type="entry name" value="DEATH-like_dom_sf"/>
</dbReference>
<feature type="binding site" evidence="10">
    <location>
        <position position="195"/>
    </location>
    <ligand>
        <name>ATP</name>
        <dbReference type="ChEBI" id="CHEBI:30616"/>
    </ligand>
</feature>
<keyword evidence="4" id="KW-0808">Transferase</keyword>
<accession>A0A0V0GBQ4</accession>
<dbReference type="InterPro" id="IPR008271">
    <property type="entry name" value="Ser/Thr_kinase_AS"/>
</dbReference>
<proteinExistence type="inferred from homology"/>
<evidence type="ECO:0000256" key="11">
    <source>
        <dbReference type="RuleBase" id="RU000304"/>
    </source>
</evidence>